<dbReference type="InterPro" id="IPR036736">
    <property type="entry name" value="ACP-like_sf"/>
</dbReference>
<dbReference type="InterPro" id="IPR000873">
    <property type="entry name" value="AMP-dep_synth/lig_dom"/>
</dbReference>
<keyword evidence="6" id="KW-0045">Antibiotic biosynthesis</keyword>
<dbReference type="Gene3D" id="1.10.1200.10">
    <property type="entry name" value="ACP-like"/>
    <property type="match status" value="4"/>
</dbReference>
<dbReference type="Gene3D" id="3.30.300.30">
    <property type="match status" value="4"/>
</dbReference>
<dbReference type="PROSITE" id="PS00012">
    <property type="entry name" value="PHOSPHOPANTETHEINE"/>
    <property type="match status" value="1"/>
</dbReference>
<dbReference type="Gene3D" id="3.40.50.980">
    <property type="match status" value="8"/>
</dbReference>
<accession>A0ABT8VDR6</accession>
<dbReference type="CDD" id="cd19531">
    <property type="entry name" value="LCL_NRPS-like"/>
    <property type="match status" value="3"/>
</dbReference>
<dbReference type="RefSeq" id="WP_302879310.1">
    <property type="nucleotide sequence ID" value="NZ_JAUMKJ010000023.1"/>
</dbReference>
<evidence type="ECO:0000256" key="3">
    <source>
        <dbReference type="ARBA" id="ARBA00022450"/>
    </source>
</evidence>
<keyword evidence="4" id="KW-0597">Phosphoprotein</keyword>
<name>A0ABT8VDR6_9BACL</name>
<dbReference type="InterPro" id="IPR045851">
    <property type="entry name" value="AMP-bd_C_sf"/>
</dbReference>
<dbReference type="Gene3D" id="3.40.50.1820">
    <property type="entry name" value="alpha/beta hydrolase"/>
    <property type="match status" value="1"/>
</dbReference>
<comment type="cofactor">
    <cofactor evidence="1">
        <name>pantetheine 4'-phosphate</name>
        <dbReference type="ChEBI" id="CHEBI:47942"/>
    </cofactor>
</comment>
<dbReference type="Proteomes" id="UP001168883">
    <property type="component" value="Unassembled WGS sequence"/>
</dbReference>
<dbReference type="EMBL" id="JAUMKJ010000023">
    <property type="protein sequence ID" value="MDO3679093.1"/>
    <property type="molecule type" value="Genomic_DNA"/>
</dbReference>
<dbReference type="CDD" id="cd05930">
    <property type="entry name" value="A_NRPS"/>
    <property type="match status" value="1"/>
</dbReference>
<dbReference type="PANTHER" id="PTHR45527:SF1">
    <property type="entry name" value="FATTY ACID SYNTHASE"/>
    <property type="match status" value="1"/>
</dbReference>
<reference evidence="10" key="1">
    <citation type="submission" date="2023-07" db="EMBL/GenBank/DDBJ databases">
        <authorList>
            <person name="Aktuganov G."/>
            <person name="Boyko T."/>
            <person name="Delegan Y."/>
            <person name="Galimzianova N."/>
            <person name="Gilvanova E."/>
            <person name="Korobov V."/>
            <person name="Kuzmina L."/>
            <person name="Melentiev A."/>
            <person name="Milman P."/>
            <person name="Ryabova A."/>
            <person name="Stupak E."/>
            <person name="Yasakov T."/>
            <person name="Zharikova N."/>
            <person name="Zhurenko E."/>
        </authorList>
    </citation>
    <scope>NUCLEOTIDE SEQUENCE</scope>
    <source>
        <strain evidence="10">IB-739</strain>
    </source>
</reference>
<dbReference type="Gene3D" id="3.30.559.30">
    <property type="entry name" value="Nonribosomal peptide synthetase, condensation domain"/>
    <property type="match status" value="4"/>
</dbReference>
<feature type="region of interest" description="Disordered" evidence="8">
    <location>
        <begin position="750"/>
        <end position="769"/>
    </location>
</feature>
<evidence type="ECO:0000313" key="10">
    <source>
        <dbReference type="EMBL" id="MDO3679093.1"/>
    </source>
</evidence>
<dbReference type="SMART" id="SM00824">
    <property type="entry name" value="PKS_TE"/>
    <property type="match status" value="1"/>
</dbReference>
<keyword evidence="3" id="KW-0596">Phosphopantetheine</keyword>
<keyword evidence="11" id="KW-1185">Reference proteome</keyword>
<dbReference type="CDD" id="cd12117">
    <property type="entry name" value="A_NRPS_Srf_like"/>
    <property type="match status" value="2"/>
</dbReference>
<evidence type="ECO:0000259" key="9">
    <source>
        <dbReference type="PROSITE" id="PS50075"/>
    </source>
</evidence>
<dbReference type="InterPro" id="IPR001242">
    <property type="entry name" value="Condensation_dom"/>
</dbReference>
<dbReference type="Gene3D" id="2.30.38.10">
    <property type="entry name" value="Luciferase, Domain 3"/>
    <property type="match status" value="4"/>
</dbReference>
<dbReference type="SUPFAM" id="SSF47336">
    <property type="entry name" value="ACP-like"/>
    <property type="match status" value="4"/>
</dbReference>
<dbReference type="SUPFAM" id="SSF52777">
    <property type="entry name" value="CoA-dependent acyltransferases"/>
    <property type="match status" value="7"/>
</dbReference>
<dbReference type="InterPro" id="IPR023213">
    <property type="entry name" value="CAT-like_dom_sf"/>
</dbReference>
<dbReference type="NCBIfam" id="NF003417">
    <property type="entry name" value="PRK04813.1"/>
    <property type="match status" value="4"/>
</dbReference>
<dbReference type="InterPro" id="IPR025110">
    <property type="entry name" value="AMP-bd_C"/>
</dbReference>
<organism evidence="10 11">
    <name type="scientific">Paenibacillus ehimensis</name>
    <dbReference type="NCBI Taxonomy" id="79264"/>
    <lineage>
        <taxon>Bacteria</taxon>
        <taxon>Bacillati</taxon>
        <taxon>Bacillota</taxon>
        <taxon>Bacilli</taxon>
        <taxon>Bacillales</taxon>
        <taxon>Paenibacillaceae</taxon>
        <taxon>Paenibacillus</taxon>
    </lineage>
</organism>
<proteinExistence type="inferred from homology"/>
<dbReference type="SUPFAM" id="SSF56801">
    <property type="entry name" value="Acetyl-CoA synthetase-like"/>
    <property type="match status" value="4"/>
</dbReference>
<dbReference type="PROSITE" id="PS50075">
    <property type="entry name" value="CARRIER"/>
    <property type="match status" value="4"/>
</dbReference>
<sequence length="4216" mass="470965">MENNGLIYDDAAGSGTYWTSLALDEIDRTGIRYDGFLSHAYQRECLAVSLEEGLAHQLNSVTKNNDLLLYVVFLAALDIALYKYTGHEERIIGVPAYASGKGKQQTFGPKVLPLKTSLRGELTVKQLLKETQRRLLDAYENQYADVEHILRQAHVCETVMDLTPVSLTMNRLHVRDDIDYICSSGKNELALCIHKDEDGSIEADFVYNAGLFEAGTIRLFAAKYVEIARQMITAPDQSIARIRLVHEEETNRILVDFNPAEVEYSEQKNTLPELFESQAETTPDRIALRFGDRQLTYRELNEQSNALARVLRANGVKPEAIVGVLLERSAELAVGLLGILKAGGAYVPIDPKHPKERIEFILQETGAQLLLSTRSLAGGISFGGTLLDAADPSLFAGDGGKLDVVANPHHLAYVVYTSGTTGTPKGVMVEHRTLSMTMLWERQEYGFTADDVTLVTTNYAFDGFVTALFTPLISGSSVILTSDEESANPYRIAEYLKRGAVTYYTSVPAIYLTILEYLRAEDTKHLKAVTLVGEELPVKAVEVTRQLNPDIEIINRYGPSENTVDTTILRQVQPGGSGGIPIGKPIPNTKVFIVDKHHDLVPIGVPGELCIGGDRLARGYWKQPELTREKFIDSPFEPGKKMYKTGDWAKWLPDGNIQFLGRIDNQVKVRGIRVELREIENRLLAHPDVREAVVLVRKNEQQENDLTAYFTGNPGVSASAVKAWLKKSLPDSMVPAHVIRLDRMPLTPNGKINRRALPEPDLRGSRGEEYAAPRNEIEALLADVWSDVLRVERIGIDEDFFDLGGHSLKGTILIGKLHKEMNVKLALKDLFLHPTIRELSGYIEAGRDFGHESAYETIEPCEAQEWCETSSAQKRMFMVQQIEKGTAYNMPAVCEVEGDFDAERIEAIFRALVSRHESLRTSFENRQGVIMQSIHDGLEFRMGIREENDRDIDTLIRDFIRPFDLGRAPLFRAELVHSRGRTYLMVDMHHIVSDGVSVRLLMREFEKLYNGGEPEPLRIQYKDFAAWQNKLLQSESMSRQEAYWLEQFKDEIPVLELPYDFARPAMQSFEGSCVSFSLNEAEAEQVRSIARETGSTTQMVLLSAFYILLAKYSGQEDIVIGSPTAGRPHPDLQGIMGMFVNTLALRNQVTGEKQYLQFLEEVKRNALEAYENESYPFEALLDKVQVMRDTSRNPLFDVVFNMNHADDEAEAAIRGLRLTPIPRESGLSKFDLTLNADENGRTIECSIEYSTKLFQAETISRMGRHYKHIVAQLGKDREVRLADIDLITEEEKREILEEINATKRDYPRDRTIHALFEEQAEKGPDRTAAVYGSRTITYRELNARANQLAAALRGKGVRADTVVGIMVERSIEMLIGILGILKAGGAYLPIDPDYPAERSGYMLNDCDARILLVTGEAGDKLRFAGERLDIAALSGTNGAAQDLPNPDTETSASHLAYVVYSSGSTGQPKGILAEHRNVVRLVKNTNYVELREGDRILQTGALVFDATTFEVWGALLNGLTLYLVPNETILSPAALERELAENRIAILWLSVALFNQLAQEKPELFRPLRYLIVGGEVLSTKHINLVRSRCPGVRILNVYGPTENTTFSTFYPIERDFESDIPIGKPISNTTAYVVGKRGELLPKGIYGELVLGGDGVARGYLKLPEQTAEKFVPSPFAAGERLYRSGDIVRWLPDGSLEFLGRADTQVKIRGFRVELEEIRRKLTAHPSIKEAFVAARENEQRGKYLCAYVTVEGTLDKSAVRAYLKESLPEYMVPSYLKPLDSLPLTTNGKVDVRALPEISPDELAEGAYEAPGTPTEAKLAEIWQDVLGVSSVGIHDHFFDLGGHSLKAMILVSRIHQALDVEISVRQVFLTPTVASLADALEAAAEGGTYEALKRAEEREYYPLSSAQKRLYVLQQLEGAELSYNMPVALRLSGALDRERLEAALGALIARHEALRTSFTLVNGEPVQRVQSAAAYAISYEEANERVAAERIQAFLHPFDLSEAPLLRTSLVRLGEAEHLLLFDMHHIVSDGTSMGIFVHELTRLYAGEQLEPLRLQYRDYAVWQQAFKQSPAYGKQEAYWLERFAGELPVLNLPADHPRPAVRSFDGARLEFELDAALSAEVRELARASGATLYMVLLAAFSALLARLSGQEELIVGSPVAGRPHAELQGLLGMFVSTLAIRSAPAREKTFKQYVEEVKEITMSAYEHADYPFEELVEQVVQQRDISRNPIFDVMFALQNMEQFELSMAEVEVSSYELDNPVSKFDLSLFVSEQGDRLHCTLEYATALFEPGTIARWRDNFIVLLQHVVSDPEISLGKANLLGSQDLLCLQAWTNGPALQVPDLTLHELFQEQADRTPDRTALVFGEERLTYRELDRLSDRMALALQHDRIGTGSIVGLMAGRSPLMVISLLGILKAGAAFLAVDPSYPAERIAYMLEDSRVSCLLVDAAQTIGHLAYQGQVRIMEEMMSESGRSGAARRQVQNDSGQLAYIIYTSGTTGSPKGIMMKHSNLINLIMHQYEHTSIPFDKNVLQYSSYSFDVSYQEIFSTLLAGGTVYLIEEEMRQDPVALFRFVEERDIRAMLLPASFVKFVWNDPTYESVWPKSVQHLVAAGEALVVGPALRRYMREQGVTLHNHYGPSEAHVTTMYIMSPQGTILEQPPVGRPISNASIYIVDPFGQPQPVGVAGEVYVGGAGVGRGYLHKPELTREKFVPNPWSPGTLMYRTGDMARWLADGNIEYLGRIDHQVKIRGYRIELGEIEARLLGIEGIREAVVLVIPDDQGNNELCAYFAGDREFVLLELREALKTMLPDYMIPAYFVQLEELPVTSQSGKIDRKALPKPEGGIRTGAPYSAPRNETEAKLAGLWREVLGLENIGVHDNFFHMGGHSLKATVLTGKLHKQFNVEVPLKEIFRNPTIRELSAVIESGRENRYETIEPCGEQAYYATSSAQKRMYLVQQLEQGIAYNMPILCEIDGEADPDRIEAAFRALVRRHESLRTSFEDRDGEIVQVIHSGASFRLERSAQNGQKLESLIRRFVRPFDLGQAPLFRAELVKSGNVAYLFVDMHHIVSDGVSLDIVLNDFTELYNGKEPEPLRLQYKDYAAWQNKLVQSEEMKRQEAYWTERFAGEIPVLHLPYDYGRPAAQSFEGDLGHFALDERLTEGIRGIARETGSTTHMVMLSLFHILLAKYSGQDDIVIGSPIAGRPHADLQNIVGIFVNTLALRNQAAGEKSYREFLKEVRDHALEAYENQSYPFETLLDNIQVQRDPGRNPLFDVMFNMSHLKEGTDGKLAGLRLKPIPREHRISKFDLTLHVMENEQAFACSFEYCTRLFHAGTIARMGLHYRQIAAQVCADREVRLADIDLITEEEKREILEEINATKRDYPRDRTIHALFEEQAEKGPDRTAAVYGSRTITYRELNARANQLAAALRGKGVRADTVVGIMVERSIEMLIGILGILKAGGAYLPIDPDYPAERSGYMLNDCDARILLVTGEAGDKLRFAGERLDIAALSGTNGAAQDLPNPDTETSASHLAYVVYSSGSTGQPKGILAEHRNVVRLVKNTNYVELREGDRILQTGALVFDATTFEVWGALLNGLTLYLVPNETILSPAALERELAENRIAILWLSVALFNQLAQEKPELFRPLRYLIVGGEVLSTKHINLVRSRCPGVRILNVYGPTENTTFSTFYPIERDFESDIPIGKPISNTTAYVVGKRGELLPKGIYGELVLGGDGVARGYLKLPEQTAEKFVPSPFAAGERLYRSGDIVRWLPDGSLEFLGRADTQVKIRGFRVELEEIRRKLTAHPSIKEAFVAARENEQRGKYLCAYVTVEGTLDKSAVRAYLKESLPEYMVPSYLKPLDSLPLTTNGKVDVRALPEISPDELAEGAYEAPGTPTEAKLAEIWQDVLGVSSVGIHDHFFEAGGNSLSLIKLLSRIKSAFGVALELHSLYKHPTIRLAAQYIVTEEYRRASEEDGIYLLNEQKEAHIFAFPPIAGLGIVYSELAQAIGSHSLYAFDFIESDDRIDRYVSLMTSKQQEGPYVLFGYSAGGNLAFEVAAELARRGLEVSDLILLDSYKFDNAVVRIQSADTANVYQDILEEAGTHPLYRKLFETGDFKDKVKHKIEAYSHYLNGLANDEVIGTNIHFIEAEKAGEAPRAENPAVVPIAWSDYTTKRYARYQGFGKHGEMLAPGYLHSNAAVLTNILQQTRNITVV</sequence>
<feature type="domain" description="Carrier" evidence="9">
    <location>
        <begin position="2857"/>
        <end position="2932"/>
    </location>
</feature>
<dbReference type="SMART" id="SM00823">
    <property type="entry name" value="PKS_PP"/>
    <property type="match status" value="4"/>
</dbReference>
<keyword evidence="7" id="KW-0511">Multifunctional enzyme</keyword>
<evidence type="ECO:0000256" key="4">
    <source>
        <dbReference type="ARBA" id="ARBA00022553"/>
    </source>
</evidence>
<dbReference type="Pfam" id="PF00668">
    <property type="entry name" value="Condensation"/>
    <property type="match status" value="4"/>
</dbReference>
<feature type="compositionally biased region" description="Basic and acidic residues" evidence="8">
    <location>
        <begin position="756"/>
        <end position="769"/>
    </location>
</feature>
<dbReference type="Pfam" id="PF13193">
    <property type="entry name" value="AMP-binding_C"/>
    <property type="match status" value="3"/>
</dbReference>
<gene>
    <name evidence="10" type="ORF">Q3C12_18960</name>
</gene>
<evidence type="ECO:0000256" key="6">
    <source>
        <dbReference type="ARBA" id="ARBA00023194"/>
    </source>
</evidence>
<dbReference type="InterPro" id="IPR001031">
    <property type="entry name" value="Thioesterase"/>
</dbReference>
<dbReference type="SUPFAM" id="SSF53474">
    <property type="entry name" value="alpha/beta-Hydrolases"/>
    <property type="match status" value="1"/>
</dbReference>
<feature type="domain" description="Carrier" evidence="9">
    <location>
        <begin position="772"/>
        <end position="847"/>
    </location>
</feature>
<evidence type="ECO:0000256" key="8">
    <source>
        <dbReference type="SAM" id="MobiDB-lite"/>
    </source>
</evidence>
<dbReference type="InterPro" id="IPR009081">
    <property type="entry name" value="PP-bd_ACP"/>
</dbReference>
<dbReference type="InterPro" id="IPR010071">
    <property type="entry name" value="AA_adenyl_dom"/>
</dbReference>
<dbReference type="Pfam" id="PF00501">
    <property type="entry name" value="AMP-binding"/>
    <property type="match status" value="4"/>
</dbReference>
<dbReference type="PROSITE" id="PS00455">
    <property type="entry name" value="AMP_BINDING"/>
    <property type="match status" value="4"/>
</dbReference>
<evidence type="ECO:0000256" key="2">
    <source>
        <dbReference type="ARBA" id="ARBA00006432"/>
    </source>
</evidence>
<dbReference type="InterPro" id="IPR006162">
    <property type="entry name" value="Ppantetheine_attach_site"/>
</dbReference>
<dbReference type="NCBIfam" id="TIGR01733">
    <property type="entry name" value="AA-adenyl-dom"/>
    <property type="match status" value="4"/>
</dbReference>
<dbReference type="Pfam" id="PF00975">
    <property type="entry name" value="Thioesterase"/>
    <property type="match status" value="1"/>
</dbReference>
<dbReference type="Gene3D" id="1.10.287.490">
    <property type="entry name" value="Helix hairpin bin"/>
    <property type="match status" value="1"/>
</dbReference>
<comment type="similarity">
    <text evidence="2">Belongs to the ATP-dependent AMP-binding enzyme family.</text>
</comment>
<comment type="caution">
    <text evidence="10">The sequence shown here is derived from an EMBL/GenBank/DDBJ whole genome shotgun (WGS) entry which is preliminary data.</text>
</comment>
<dbReference type="InterPro" id="IPR020806">
    <property type="entry name" value="PKS_PP-bd"/>
</dbReference>
<evidence type="ECO:0000256" key="7">
    <source>
        <dbReference type="ARBA" id="ARBA00023268"/>
    </source>
</evidence>
<feature type="domain" description="Carrier" evidence="9">
    <location>
        <begin position="3894"/>
        <end position="3969"/>
    </location>
</feature>
<protein>
    <submittedName>
        <fullName evidence="10">Amino acid adenylation domain-containing protein</fullName>
    </submittedName>
</protein>
<evidence type="ECO:0000256" key="1">
    <source>
        <dbReference type="ARBA" id="ARBA00001957"/>
    </source>
</evidence>
<dbReference type="PANTHER" id="PTHR45527">
    <property type="entry name" value="NONRIBOSOMAL PEPTIDE SYNTHETASE"/>
    <property type="match status" value="1"/>
</dbReference>
<dbReference type="Pfam" id="PF00550">
    <property type="entry name" value="PP-binding"/>
    <property type="match status" value="4"/>
</dbReference>
<dbReference type="InterPro" id="IPR029058">
    <property type="entry name" value="AB_hydrolase_fold"/>
</dbReference>
<dbReference type="InterPro" id="IPR020802">
    <property type="entry name" value="TesA-like"/>
</dbReference>
<evidence type="ECO:0000256" key="5">
    <source>
        <dbReference type="ARBA" id="ARBA00022737"/>
    </source>
</evidence>
<dbReference type="Gene3D" id="3.30.559.10">
    <property type="entry name" value="Chloramphenicol acetyltransferase-like domain"/>
    <property type="match status" value="3"/>
</dbReference>
<feature type="domain" description="Carrier" evidence="9">
    <location>
        <begin position="1813"/>
        <end position="1888"/>
    </location>
</feature>
<keyword evidence="5" id="KW-0677">Repeat</keyword>
<evidence type="ECO:0000313" key="11">
    <source>
        <dbReference type="Proteomes" id="UP001168883"/>
    </source>
</evidence>
<dbReference type="InterPro" id="IPR020845">
    <property type="entry name" value="AMP-binding_CS"/>
</dbReference>